<proteinExistence type="predicted"/>
<gene>
    <name evidence="2" type="ORF">SAMN05444352_10970</name>
</gene>
<accession>A0A239F1F2</accession>
<dbReference type="PANTHER" id="PTHR11895:SF176">
    <property type="entry name" value="AMIDASE AMID-RELATED"/>
    <property type="match status" value="1"/>
</dbReference>
<dbReference type="NCBIfam" id="NF005460">
    <property type="entry name" value="PRK07056.1"/>
    <property type="match status" value="1"/>
</dbReference>
<dbReference type="InterPro" id="IPR036928">
    <property type="entry name" value="AS_sf"/>
</dbReference>
<dbReference type="PANTHER" id="PTHR11895">
    <property type="entry name" value="TRANSAMIDASE"/>
    <property type="match status" value="1"/>
</dbReference>
<dbReference type="GO" id="GO:0016740">
    <property type="term" value="F:transferase activity"/>
    <property type="evidence" value="ECO:0007669"/>
    <property type="project" value="UniProtKB-KW"/>
</dbReference>
<keyword evidence="2" id="KW-0808">Transferase</keyword>
<dbReference type="Pfam" id="PF01425">
    <property type="entry name" value="Amidase"/>
    <property type="match status" value="1"/>
</dbReference>
<evidence type="ECO:0000313" key="2">
    <source>
        <dbReference type="EMBL" id="SNS50657.1"/>
    </source>
</evidence>
<dbReference type="Proteomes" id="UP000198407">
    <property type="component" value="Unassembled WGS sequence"/>
</dbReference>
<evidence type="ECO:0000259" key="1">
    <source>
        <dbReference type="Pfam" id="PF01425"/>
    </source>
</evidence>
<dbReference type="RefSeq" id="WP_084702944.1">
    <property type="nucleotide sequence ID" value="NZ_FZOL01000009.1"/>
</dbReference>
<keyword evidence="3" id="KW-1185">Reference proteome</keyword>
<name>A0A239F1F2_9PSED</name>
<dbReference type="SUPFAM" id="SSF75304">
    <property type="entry name" value="Amidase signature (AS) enzymes"/>
    <property type="match status" value="1"/>
</dbReference>
<dbReference type="Gene3D" id="3.90.1300.10">
    <property type="entry name" value="Amidase signature (AS) domain"/>
    <property type="match status" value="1"/>
</dbReference>
<dbReference type="EMBL" id="FZOL01000009">
    <property type="protein sequence ID" value="SNS50657.1"/>
    <property type="molecule type" value="Genomic_DNA"/>
</dbReference>
<dbReference type="InterPro" id="IPR023631">
    <property type="entry name" value="Amidase_dom"/>
</dbReference>
<sequence length="448" mass="47737">MTLLTIRQAMTSGSTCEERVQRCIDHMDRQPALAAKVFTRRLDDQALAQARAYDRLRVQGVPLPPYAGVPISIKDLFDMAGEVTTCGSRVLADNPPAQVDADVVRRLRNAGFIPVGRTNMTEFAYSGLGLNPHYGTPENPWDRANPRIPGGSSSGAAVAITDQMAIASLGTDTGGSCRIPAALCGVVGFKPTAANVSRRGVSPLSSSLDSVGPLGASVECVAILNDILCGDACKPLFHTQLKGLRLALPRTLVLEGIDSRVAAAFERTLACLSDAGVYIERIALPELGELAGINAKGGFAAAEAWAWHRELIAAKRDGYDPNVVVRIEKGRLQSAADYIDLLQARADLQQRVAAVSGQFDALIMPTVPTVAPRLEDMADPECFAQSNLLMLRNPSVANFLDRCAISLPCHAPGEAPVGVMLMGEHGHDRRLLSIAWAVETLLAGTLRS</sequence>
<dbReference type="InterPro" id="IPR000120">
    <property type="entry name" value="Amidase"/>
</dbReference>
<reference evidence="3" key="1">
    <citation type="submission" date="2017-06" db="EMBL/GenBank/DDBJ databases">
        <authorList>
            <person name="Varghese N."/>
            <person name="Submissions S."/>
        </authorList>
    </citation>
    <scope>NUCLEOTIDE SEQUENCE [LARGE SCALE GENOMIC DNA]</scope>
    <source>
        <strain evidence="3">DSM 22348</strain>
    </source>
</reference>
<organism evidence="2 3">
    <name type="scientific">Pseudomonas japonica</name>
    <dbReference type="NCBI Taxonomy" id="256466"/>
    <lineage>
        <taxon>Bacteria</taxon>
        <taxon>Pseudomonadati</taxon>
        <taxon>Pseudomonadota</taxon>
        <taxon>Gammaproteobacteria</taxon>
        <taxon>Pseudomonadales</taxon>
        <taxon>Pseudomonadaceae</taxon>
        <taxon>Pseudomonas</taxon>
    </lineage>
</organism>
<dbReference type="STRING" id="1215104.GCA_000730585_00813"/>
<evidence type="ECO:0000313" key="3">
    <source>
        <dbReference type="Proteomes" id="UP000198407"/>
    </source>
</evidence>
<protein>
    <submittedName>
        <fullName evidence="2">Aspartyl-tRNA(Asn)/glutamyl-tRNA(Gln) amidotransferase subunit A</fullName>
    </submittedName>
</protein>
<feature type="domain" description="Amidase" evidence="1">
    <location>
        <begin position="38"/>
        <end position="432"/>
    </location>
</feature>
<dbReference type="OrthoDB" id="8872210at2"/>
<dbReference type="AlphaFoldDB" id="A0A239F1F2"/>